<keyword evidence="3" id="KW-1185">Reference proteome</keyword>
<name>A0AA91M4A7_9MYCO</name>
<dbReference type="InterPro" id="IPR002123">
    <property type="entry name" value="Plipid/glycerol_acylTrfase"/>
</dbReference>
<feature type="domain" description="Phospholipid/glycerol acyltransferase" evidence="1">
    <location>
        <begin position="65"/>
        <end position="183"/>
    </location>
</feature>
<gene>
    <name evidence="2" type="ORF">BST33_12785</name>
</gene>
<dbReference type="SMART" id="SM00563">
    <property type="entry name" value="PlsC"/>
    <property type="match status" value="1"/>
</dbReference>
<protein>
    <submittedName>
        <fullName evidence="2">Glycerol acyltransferase</fullName>
    </submittedName>
</protein>
<dbReference type="EMBL" id="MVHZ01000013">
    <property type="protein sequence ID" value="ORA99951.1"/>
    <property type="molecule type" value="Genomic_DNA"/>
</dbReference>
<keyword evidence="2" id="KW-0012">Acyltransferase</keyword>
<reference evidence="2 3" key="1">
    <citation type="submission" date="2017-02" db="EMBL/GenBank/DDBJ databases">
        <title>The new phylogeny of genus Mycobacterium.</title>
        <authorList>
            <person name="Tortoli E."/>
            <person name="Trovato A."/>
            <person name="Cirillo D.M."/>
        </authorList>
    </citation>
    <scope>NUCLEOTIDE SEQUENCE [LARGE SCALE GENOMIC DNA]</scope>
    <source>
        <strain evidence="2 3">DSM 45633</strain>
    </source>
</reference>
<dbReference type="GO" id="GO:0016020">
    <property type="term" value="C:membrane"/>
    <property type="evidence" value="ECO:0007669"/>
    <property type="project" value="TreeGrafter"/>
</dbReference>
<evidence type="ECO:0000313" key="2">
    <source>
        <dbReference type="EMBL" id="ORA99951.1"/>
    </source>
</evidence>
<evidence type="ECO:0000313" key="3">
    <source>
        <dbReference type="Proteomes" id="UP000192320"/>
    </source>
</evidence>
<accession>A0AA91M4A7</accession>
<keyword evidence="2" id="KW-0808">Transferase</keyword>
<dbReference type="SUPFAM" id="SSF69593">
    <property type="entry name" value="Glycerol-3-phosphate (1)-acyltransferase"/>
    <property type="match status" value="1"/>
</dbReference>
<dbReference type="CDD" id="cd07987">
    <property type="entry name" value="LPLAT_MGAT-like"/>
    <property type="match status" value="1"/>
</dbReference>
<dbReference type="PANTHER" id="PTHR22753">
    <property type="entry name" value="TRANSMEMBRANE PROTEIN 68"/>
    <property type="match status" value="1"/>
</dbReference>
<dbReference type="PANTHER" id="PTHR22753:SF14">
    <property type="entry name" value="MONOACYLGLYCEROL_DIACYLGLYCEROL O-ACYLTRANSFERASE"/>
    <property type="match status" value="1"/>
</dbReference>
<evidence type="ECO:0000259" key="1">
    <source>
        <dbReference type="SMART" id="SM00563"/>
    </source>
</evidence>
<organism evidence="2 3">
    <name type="scientific">Mycolicibacter minnesotensis</name>
    <dbReference type="NCBI Taxonomy" id="1118379"/>
    <lineage>
        <taxon>Bacteria</taxon>
        <taxon>Bacillati</taxon>
        <taxon>Actinomycetota</taxon>
        <taxon>Actinomycetes</taxon>
        <taxon>Mycobacteriales</taxon>
        <taxon>Mycobacteriaceae</taxon>
        <taxon>Mycolicibacter</taxon>
    </lineage>
</organism>
<dbReference type="AlphaFoldDB" id="A0AA91M4A7"/>
<sequence>MKGRHTMTTTAAITAPASLGDGTRSAGERILRSALATAADNLEPLMNIYQPYVEGLANLPADGRFLLVGNHTQLAAAEVILIPYFVRQALGRQVRTLADRQFGKGGGLQASLVAAYGAIIGSPEAAATLMRADEPILVFPGGGREISKFKGEQYQLRWDNRFGFARVAIEHQYPIVTAALVGGDDVYTSLTTRTGLYGRASEWLGRRLNGRADMAMPLLRGVGPTLVPRPQRMYLRFGSPITTVRPPDLSPEDWTHRVKDDTQAQLEADLKDLQQIRCTDPYRALNPLSWRSAATPTSADTDR</sequence>
<dbReference type="Proteomes" id="UP000192320">
    <property type="component" value="Unassembled WGS sequence"/>
</dbReference>
<proteinExistence type="predicted"/>
<dbReference type="Pfam" id="PF01553">
    <property type="entry name" value="Acyltransferase"/>
    <property type="match status" value="1"/>
</dbReference>
<comment type="caution">
    <text evidence="2">The sequence shown here is derived from an EMBL/GenBank/DDBJ whole genome shotgun (WGS) entry which is preliminary data.</text>
</comment>
<dbReference type="GO" id="GO:0016746">
    <property type="term" value="F:acyltransferase activity"/>
    <property type="evidence" value="ECO:0007669"/>
    <property type="project" value="UniProtKB-KW"/>
</dbReference>